<dbReference type="InterPro" id="IPR018499">
    <property type="entry name" value="Tetraspanin/Peripherin"/>
</dbReference>
<evidence type="ECO:0000256" key="6">
    <source>
        <dbReference type="PIRSR" id="PIRSR002419-1"/>
    </source>
</evidence>
<dbReference type="PANTHER" id="PTHR19282:SF544">
    <property type="entry name" value="TETRASPANIN"/>
    <property type="match status" value="1"/>
</dbReference>
<comment type="similarity">
    <text evidence="2 7">Belongs to the tetraspanin (TM4SF) family.</text>
</comment>
<keyword evidence="9" id="KW-1185">Reference proteome</keyword>
<dbReference type="InterPro" id="IPR018503">
    <property type="entry name" value="Tetraspanin_CS"/>
</dbReference>
<organism evidence="8 9">
    <name type="scientific">Meganyctiphanes norvegica</name>
    <name type="common">Northern krill</name>
    <name type="synonym">Thysanopoda norvegica</name>
    <dbReference type="NCBI Taxonomy" id="48144"/>
    <lineage>
        <taxon>Eukaryota</taxon>
        <taxon>Metazoa</taxon>
        <taxon>Ecdysozoa</taxon>
        <taxon>Arthropoda</taxon>
        <taxon>Crustacea</taxon>
        <taxon>Multicrustacea</taxon>
        <taxon>Malacostraca</taxon>
        <taxon>Eumalacostraca</taxon>
        <taxon>Eucarida</taxon>
        <taxon>Euphausiacea</taxon>
        <taxon>Euphausiidae</taxon>
        <taxon>Meganyctiphanes</taxon>
    </lineage>
</organism>
<feature type="transmembrane region" description="Helical" evidence="7">
    <location>
        <begin position="49"/>
        <end position="69"/>
    </location>
</feature>
<evidence type="ECO:0000256" key="7">
    <source>
        <dbReference type="RuleBase" id="RU361218"/>
    </source>
</evidence>
<evidence type="ECO:0000313" key="9">
    <source>
        <dbReference type="Proteomes" id="UP001497623"/>
    </source>
</evidence>
<reference evidence="8 9" key="1">
    <citation type="submission" date="2024-05" db="EMBL/GenBank/DDBJ databases">
        <authorList>
            <person name="Wallberg A."/>
        </authorList>
    </citation>
    <scope>NUCLEOTIDE SEQUENCE [LARGE SCALE GENOMIC DNA]</scope>
</reference>
<comment type="caution">
    <text evidence="8">The sequence shown here is derived from an EMBL/GenBank/DDBJ whole genome shotgun (WGS) entry which is preliminary data.</text>
</comment>
<evidence type="ECO:0000256" key="3">
    <source>
        <dbReference type="ARBA" id="ARBA00022692"/>
    </source>
</evidence>
<dbReference type="PRINTS" id="PR00259">
    <property type="entry name" value="TMFOUR"/>
</dbReference>
<name>A0AAV2PL30_MEGNR</name>
<dbReference type="Gene3D" id="1.10.1450.10">
    <property type="entry name" value="Tetraspanin"/>
    <property type="match status" value="1"/>
</dbReference>
<comment type="subcellular location">
    <subcellularLocation>
        <location evidence="1 7">Membrane</location>
        <topology evidence="1 7">Multi-pass membrane protein</topology>
    </subcellularLocation>
</comment>
<dbReference type="InterPro" id="IPR000301">
    <property type="entry name" value="Tetraspanin_animals"/>
</dbReference>
<accession>A0AAV2PL30</accession>
<feature type="transmembrane region" description="Helical" evidence="7">
    <location>
        <begin position="207"/>
        <end position="233"/>
    </location>
</feature>
<feature type="transmembrane region" description="Helical" evidence="7">
    <location>
        <begin position="12"/>
        <end position="34"/>
    </location>
</feature>
<evidence type="ECO:0000313" key="8">
    <source>
        <dbReference type="EMBL" id="CAL4060780.1"/>
    </source>
</evidence>
<dbReference type="EMBL" id="CAXKWB010000413">
    <property type="protein sequence ID" value="CAL4060780.1"/>
    <property type="molecule type" value="Genomic_DNA"/>
</dbReference>
<dbReference type="AlphaFoldDB" id="A0AAV2PL30"/>
<gene>
    <name evidence="8" type="ORF">MNOR_LOCUS1547</name>
</gene>
<evidence type="ECO:0000256" key="4">
    <source>
        <dbReference type="ARBA" id="ARBA00022989"/>
    </source>
</evidence>
<dbReference type="Proteomes" id="UP001497623">
    <property type="component" value="Unassembled WGS sequence"/>
</dbReference>
<keyword evidence="6" id="KW-1015">Disulfide bond</keyword>
<evidence type="ECO:0000256" key="5">
    <source>
        <dbReference type="ARBA" id="ARBA00023136"/>
    </source>
</evidence>
<keyword evidence="4 7" id="KW-1133">Transmembrane helix</keyword>
<dbReference type="PANTHER" id="PTHR19282">
    <property type="entry name" value="TETRASPANIN"/>
    <property type="match status" value="1"/>
</dbReference>
<sequence length="244" mass="26260">MGCLSCINKTILYILNMFLFLFGLSIVVTTSVALSKSGQFGDLLADGTFTLPIIVLIVGVFILLLGFFGCCGAKKENPCMLYTYASVLVVLIIAQVTCAILLLVYKDTAEDFIKGGMYNGFDKYGNANDPDLKKALDKIQNDLECCGVEGPEDWKNATHLDKLSVADGCCKDMEDGCGHDYFNGPINPEEIYTDGCYDVIKEQLLGLGLGITGLILAAAGVQLAIVILACMLAKKGKKDERGHA</sequence>
<dbReference type="Pfam" id="PF00335">
    <property type="entry name" value="Tetraspanin"/>
    <property type="match status" value="1"/>
</dbReference>
<dbReference type="PIRSF" id="PIRSF002419">
    <property type="entry name" value="Tetraspanin"/>
    <property type="match status" value="1"/>
</dbReference>
<dbReference type="SUPFAM" id="SSF48652">
    <property type="entry name" value="Tetraspanin"/>
    <property type="match status" value="1"/>
</dbReference>
<dbReference type="InterPro" id="IPR008952">
    <property type="entry name" value="Tetraspanin_EC2_sf"/>
</dbReference>
<dbReference type="GO" id="GO:0005886">
    <property type="term" value="C:plasma membrane"/>
    <property type="evidence" value="ECO:0007669"/>
    <property type="project" value="TreeGrafter"/>
</dbReference>
<keyword evidence="3 7" id="KW-0812">Transmembrane</keyword>
<keyword evidence="5 7" id="KW-0472">Membrane</keyword>
<dbReference type="PROSITE" id="PS00421">
    <property type="entry name" value="TM4_1"/>
    <property type="match status" value="1"/>
</dbReference>
<proteinExistence type="inferred from homology"/>
<feature type="disulfide bond" evidence="6">
    <location>
        <begin position="145"/>
        <end position="177"/>
    </location>
</feature>
<protein>
    <recommendedName>
        <fullName evidence="7">Tetraspanin</fullName>
    </recommendedName>
</protein>
<evidence type="ECO:0000256" key="2">
    <source>
        <dbReference type="ARBA" id="ARBA00006840"/>
    </source>
</evidence>
<evidence type="ECO:0000256" key="1">
    <source>
        <dbReference type="ARBA" id="ARBA00004141"/>
    </source>
</evidence>
<feature type="transmembrane region" description="Helical" evidence="7">
    <location>
        <begin position="81"/>
        <end position="105"/>
    </location>
</feature>